<accession>A0A0X3PIW6</accession>
<dbReference type="AlphaFoldDB" id="A0A0X3PIW6"/>
<keyword evidence="1" id="KW-1133">Transmembrane helix</keyword>
<evidence type="ECO:0000313" key="2">
    <source>
        <dbReference type="EMBL" id="JAP51875.1"/>
    </source>
</evidence>
<organism evidence="2">
    <name type="scientific">Schistocephalus solidus</name>
    <name type="common">Tapeworm</name>
    <dbReference type="NCBI Taxonomy" id="70667"/>
    <lineage>
        <taxon>Eukaryota</taxon>
        <taxon>Metazoa</taxon>
        <taxon>Spiralia</taxon>
        <taxon>Lophotrochozoa</taxon>
        <taxon>Platyhelminthes</taxon>
        <taxon>Cestoda</taxon>
        <taxon>Eucestoda</taxon>
        <taxon>Diphyllobothriidea</taxon>
        <taxon>Diphyllobothriidae</taxon>
        <taxon>Schistocephalus</taxon>
    </lineage>
</organism>
<feature type="transmembrane region" description="Helical" evidence="1">
    <location>
        <begin position="90"/>
        <end position="109"/>
    </location>
</feature>
<keyword evidence="1" id="KW-0812">Transmembrane</keyword>
<sequence length="110" mass="12543">MVKFWVRKGGLGVRIKINLILKFELLLGLVFGSGSKYHLEFSTIIRVARGFTFPCLTDGSGFAFAPCMIPMHCLRGHYCMHWPADFGTNLPLFFLFLIIFEVSLDYFVVT</sequence>
<dbReference type="EMBL" id="GEEE01011350">
    <property type="protein sequence ID" value="JAP51875.1"/>
    <property type="molecule type" value="Transcribed_RNA"/>
</dbReference>
<reference evidence="2" key="1">
    <citation type="submission" date="2016-01" db="EMBL/GenBank/DDBJ databases">
        <title>Reference transcriptome for the parasite Schistocephalus solidus: insights into the molecular evolution of parasitism.</title>
        <authorList>
            <person name="Hebert F.O."/>
            <person name="Grambauer S."/>
            <person name="Barber I."/>
            <person name="Landry C.R."/>
            <person name="Aubin-Horth N."/>
        </authorList>
    </citation>
    <scope>NUCLEOTIDE SEQUENCE</scope>
</reference>
<keyword evidence="1" id="KW-0472">Membrane</keyword>
<name>A0A0X3PIW6_SCHSO</name>
<proteinExistence type="predicted"/>
<gene>
    <name evidence="2" type="primary">SPAST</name>
    <name evidence="2" type="ORF">TR137288</name>
</gene>
<protein>
    <submittedName>
        <fullName evidence="2">Spastin</fullName>
    </submittedName>
</protein>
<evidence type="ECO:0000256" key="1">
    <source>
        <dbReference type="SAM" id="Phobius"/>
    </source>
</evidence>